<dbReference type="PANTHER" id="PTHR30204:SF69">
    <property type="entry name" value="MERR-FAMILY TRANSCRIPTIONAL REGULATOR"/>
    <property type="match status" value="1"/>
</dbReference>
<dbReference type="PANTHER" id="PTHR30204">
    <property type="entry name" value="REDOX-CYCLING DRUG-SENSING TRANSCRIPTIONAL ACTIVATOR SOXR"/>
    <property type="match status" value="1"/>
</dbReference>
<dbReference type="InterPro" id="IPR000551">
    <property type="entry name" value="MerR-type_HTH_dom"/>
</dbReference>
<keyword evidence="8" id="KW-1185">Reference proteome</keyword>
<evidence type="ECO:0000256" key="3">
    <source>
        <dbReference type="ARBA" id="ARBA00023125"/>
    </source>
</evidence>
<keyword evidence="2" id="KW-0805">Transcription regulation</keyword>
<evidence type="ECO:0000256" key="4">
    <source>
        <dbReference type="ARBA" id="ARBA00023163"/>
    </source>
</evidence>
<feature type="domain" description="HTH merR-type" evidence="6">
    <location>
        <begin position="1"/>
        <end position="69"/>
    </location>
</feature>
<dbReference type="Gene3D" id="1.10.1660.10">
    <property type="match status" value="1"/>
</dbReference>
<keyword evidence="1" id="KW-0678">Repressor</keyword>
<feature type="coiled-coil region" evidence="5">
    <location>
        <begin position="88"/>
        <end position="115"/>
    </location>
</feature>
<proteinExistence type="predicted"/>
<name>A0ABS3B9Q6_9GAMM</name>
<organism evidence="7 8">
    <name type="scientific">Marinobacter daepoensis</name>
    <dbReference type="NCBI Taxonomy" id="262077"/>
    <lineage>
        <taxon>Bacteria</taxon>
        <taxon>Pseudomonadati</taxon>
        <taxon>Pseudomonadota</taxon>
        <taxon>Gammaproteobacteria</taxon>
        <taxon>Pseudomonadales</taxon>
        <taxon>Marinobacteraceae</taxon>
        <taxon>Marinobacter</taxon>
    </lineage>
</organism>
<evidence type="ECO:0000256" key="1">
    <source>
        <dbReference type="ARBA" id="ARBA00022491"/>
    </source>
</evidence>
<reference evidence="7 8" key="1">
    <citation type="submission" date="2021-02" db="EMBL/GenBank/DDBJ databases">
        <title>PHA producing bacteria isolated from coastal sediment in Guangdong, Shenzhen.</title>
        <authorList>
            <person name="Zheng W."/>
            <person name="Yu S."/>
            <person name="Huang Y."/>
        </authorList>
    </citation>
    <scope>NUCLEOTIDE SEQUENCE [LARGE SCALE GENOMIC DNA]</scope>
    <source>
        <strain evidence="7 8">TN21-5</strain>
    </source>
</reference>
<comment type="caution">
    <text evidence="7">The sequence shown here is derived from an EMBL/GenBank/DDBJ whole genome shotgun (WGS) entry which is preliminary data.</text>
</comment>
<evidence type="ECO:0000259" key="6">
    <source>
        <dbReference type="PROSITE" id="PS50937"/>
    </source>
</evidence>
<dbReference type="SUPFAM" id="SSF46955">
    <property type="entry name" value="Putative DNA-binding domain"/>
    <property type="match status" value="1"/>
</dbReference>
<dbReference type="PROSITE" id="PS50937">
    <property type="entry name" value="HTH_MERR_2"/>
    <property type="match status" value="1"/>
</dbReference>
<dbReference type="InterPro" id="IPR047057">
    <property type="entry name" value="MerR_fam"/>
</dbReference>
<dbReference type="InterPro" id="IPR009061">
    <property type="entry name" value="DNA-bd_dom_put_sf"/>
</dbReference>
<keyword evidence="4" id="KW-0804">Transcription</keyword>
<dbReference type="Proteomes" id="UP000664344">
    <property type="component" value="Unassembled WGS sequence"/>
</dbReference>
<sequence length="121" mass="13816">MRISELERRTGVSRDTLRYYEKQGLLREVGRSGNNYREYPEQAVDRVSMVRQLKGLGFSLTEIRELLDALRSDRINCREGAAVMARKRAGVEARIRELQAVSALLEQQQARLEASARAHGL</sequence>
<accession>A0ABS3B9Q6</accession>
<evidence type="ECO:0000313" key="7">
    <source>
        <dbReference type="EMBL" id="MBN7768326.1"/>
    </source>
</evidence>
<dbReference type="RefSeq" id="WP_029655061.1">
    <property type="nucleotide sequence ID" value="NZ_JAFKDB010000002.1"/>
</dbReference>
<protein>
    <submittedName>
        <fullName evidence="7">MerR family transcriptional regulator</fullName>
    </submittedName>
</protein>
<dbReference type="SMART" id="SM00422">
    <property type="entry name" value="HTH_MERR"/>
    <property type="match status" value="1"/>
</dbReference>
<evidence type="ECO:0000256" key="5">
    <source>
        <dbReference type="SAM" id="Coils"/>
    </source>
</evidence>
<keyword evidence="3" id="KW-0238">DNA-binding</keyword>
<dbReference type="PRINTS" id="PR00040">
    <property type="entry name" value="HTHMERR"/>
</dbReference>
<dbReference type="Pfam" id="PF13411">
    <property type="entry name" value="MerR_1"/>
    <property type="match status" value="1"/>
</dbReference>
<keyword evidence="5" id="KW-0175">Coiled coil</keyword>
<evidence type="ECO:0000313" key="8">
    <source>
        <dbReference type="Proteomes" id="UP000664344"/>
    </source>
</evidence>
<dbReference type="EMBL" id="JAFKDB010000002">
    <property type="protein sequence ID" value="MBN7768326.1"/>
    <property type="molecule type" value="Genomic_DNA"/>
</dbReference>
<evidence type="ECO:0000256" key="2">
    <source>
        <dbReference type="ARBA" id="ARBA00023015"/>
    </source>
</evidence>
<gene>
    <name evidence="7" type="ORF">JYP53_00220</name>
</gene>